<dbReference type="RefSeq" id="WP_155697110.1">
    <property type="nucleotide sequence ID" value="NZ_WOCD01000005.1"/>
</dbReference>
<dbReference type="PANTHER" id="PTHR42904">
    <property type="entry name" value="NUDIX HYDROLASE, NUDC SUBFAMILY"/>
    <property type="match status" value="1"/>
</dbReference>
<feature type="binding site" evidence="8">
    <location>
        <position position="175"/>
    </location>
    <ligand>
        <name>a divalent metal cation</name>
        <dbReference type="ChEBI" id="CHEBI:60240"/>
        <label>1</label>
    </ligand>
</feature>
<evidence type="ECO:0000256" key="8">
    <source>
        <dbReference type="HAMAP-Rule" id="MF_00297"/>
    </source>
</evidence>
<evidence type="ECO:0000256" key="1">
    <source>
        <dbReference type="ARBA" id="ARBA00009595"/>
    </source>
</evidence>
<dbReference type="GO" id="GO:0030145">
    <property type="term" value="F:manganese ion binding"/>
    <property type="evidence" value="ECO:0007669"/>
    <property type="project" value="UniProtKB-UniRule"/>
</dbReference>
<dbReference type="AlphaFoldDB" id="A0A6N8FDP5"/>
<keyword evidence="11" id="KW-1185">Reference proteome</keyword>
<dbReference type="Gene3D" id="3.90.79.10">
    <property type="entry name" value="Nucleoside Triphosphate Pyrophosphohydrolase"/>
    <property type="match status" value="1"/>
</dbReference>
<feature type="binding site" evidence="8">
    <location>
        <position position="118"/>
    </location>
    <ligand>
        <name>Zn(2+)</name>
        <dbReference type="ChEBI" id="CHEBI:29105"/>
    </ligand>
</feature>
<dbReference type="PANTHER" id="PTHR42904:SF6">
    <property type="entry name" value="NAD-CAPPED RNA HYDROLASE NUDT12"/>
    <property type="match status" value="1"/>
</dbReference>
<dbReference type="InterPro" id="IPR015797">
    <property type="entry name" value="NUDIX_hydrolase-like_dom_sf"/>
</dbReference>
<dbReference type="OrthoDB" id="9791656at2"/>
<comment type="catalytic activity">
    <reaction evidence="7">
        <text>a 5'-end NAD(+)-phospho-ribonucleoside in mRNA + H2O = a 5'-end phospho-adenosine-phospho-ribonucleoside in mRNA + beta-nicotinamide D-ribonucleotide + 2 H(+)</text>
        <dbReference type="Rhea" id="RHEA:60876"/>
        <dbReference type="Rhea" id="RHEA-COMP:15698"/>
        <dbReference type="Rhea" id="RHEA-COMP:15719"/>
        <dbReference type="ChEBI" id="CHEBI:14649"/>
        <dbReference type="ChEBI" id="CHEBI:15377"/>
        <dbReference type="ChEBI" id="CHEBI:15378"/>
        <dbReference type="ChEBI" id="CHEBI:144029"/>
        <dbReference type="ChEBI" id="CHEBI:144051"/>
    </reaction>
    <physiologicalReaction direction="left-to-right" evidence="7">
        <dbReference type="Rhea" id="RHEA:60877"/>
    </physiologicalReaction>
</comment>
<protein>
    <recommendedName>
        <fullName evidence="8">NAD-capped RNA hydrolase NudC</fullName>
        <shortName evidence="8">DeNADding enzyme NudC</shortName>
        <ecNumber evidence="8">3.6.1.-</ecNumber>
    </recommendedName>
    <alternativeName>
        <fullName evidence="8">NADH pyrophosphatase</fullName>
        <ecNumber evidence="8">3.6.1.22</ecNumber>
    </alternativeName>
</protein>
<dbReference type="NCBIfam" id="NF001299">
    <property type="entry name" value="PRK00241.1"/>
    <property type="match status" value="1"/>
</dbReference>
<name>A0A6N8FDP5_9GAMM</name>
<accession>A0A6N8FDP5</accession>
<keyword evidence="6 8" id="KW-0464">Manganese</keyword>
<evidence type="ECO:0000313" key="11">
    <source>
        <dbReference type="Proteomes" id="UP000439994"/>
    </source>
</evidence>
<keyword evidence="3 8" id="KW-0378">Hydrolase</keyword>
<keyword evidence="5 8" id="KW-0520">NAD</keyword>
<evidence type="ECO:0000256" key="5">
    <source>
        <dbReference type="ARBA" id="ARBA00023027"/>
    </source>
</evidence>
<feature type="binding site" evidence="8">
    <location>
        <position position="195"/>
    </location>
    <ligand>
        <name>a divalent metal cation</name>
        <dbReference type="ChEBI" id="CHEBI:60240"/>
        <label>1</label>
    </ligand>
</feature>
<feature type="binding site" evidence="8">
    <location>
        <position position="86"/>
    </location>
    <ligand>
        <name>substrate</name>
    </ligand>
</feature>
<dbReference type="GO" id="GO:0000210">
    <property type="term" value="F:NAD+ diphosphatase activity"/>
    <property type="evidence" value="ECO:0007669"/>
    <property type="project" value="UniProtKB-UniRule"/>
</dbReference>
<keyword evidence="4 8" id="KW-0460">Magnesium</keyword>
<dbReference type="CDD" id="cd03429">
    <property type="entry name" value="NUDIX_NADH_pyrophosphatase_Nudt13"/>
    <property type="match status" value="1"/>
</dbReference>
<evidence type="ECO:0000256" key="2">
    <source>
        <dbReference type="ARBA" id="ARBA00022723"/>
    </source>
</evidence>
<evidence type="ECO:0000256" key="7">
    <source>
        <dbReference type="ARBA" id="ARBA00023679"/>
    </source>
</evidence>
<evidence type="ECO:0000256" key="3">
    <source>
        <dbReference type="ARBA" id="ARBA00022801"/>
    </source>
</evidence>
<comment type="catalytic activity">
    <reaction evidence="8">
        <text>NAD(+) + H2O = beta-nicotinamide D-ribonucleotide + AMP + 2 H(+)</text>
        <dbReference type="Rhea" id="RHEA:11800"/>
        <dbReference type="ChEBI" id="CHEBI:14649"/>
        <dbReference type="ChEBI" id="CHEBI:15377"/>
        <dbReference type="ChEBI" id="CHEBI:15378"/>
        <dbReference type="ChEBI" id="CHEBI:57540"/>
        <dbReference type="ChEBI" id="CHEBI:456215"/>
        <dbReference type="EC" id="3.6.1.22"/>
    </reaction>
</comment>
<dbReference type="GO" id="GO:0008270">
    <property type="term" value="F:zinc ion binding"/>
    <property type="evidence" value="ECO:0007669"/>
    <property type="project" value="UniProtKB-UniRule"/>
</dbReference>
<evidence type="ECO:0000256" key="4">
    <source>
        <dbReference type="ARBA" id="ARBA00022842"/>
    </source>
</evidence>
<dbReference type="PROSITE" id="PS00893">
    <property type="entry name" value="NUDIX_BOX"/>
    <property type="match status" value="1"/>
</dbReference>
<dbReference type="InterPro" id="IPR020476">
    <property type="entry name" value="Nudix_hydrolase"/>
</dbReference>
<organism evidence="10 11">
    <name type="scientific">Psychrosphaera haliotis</name>
    <dbReference type="NCBI Taxonomy" id="555083"/>
    <lineage>
        <taxon>Bacteria</taxon>
        <taxon>Pseudomonadati</taxon>
        <taxon>Pseudomonadota</taxon>
        <taxon>Gammaproteobacteria</taxon>
        <taxon>Alteromonadales</taxon>
        <taxon>Pseudoalteromonadaceae</taxon>
        <taxon>Psychrosphaera</taxon>
    </lineage>
</organism>
<dbReference type="EC" id="3.6.1.-" evidence="8"/>
<feature type="short sequence motif" description="Nudix box" evidence="8">
    <location>
        <begin position="176"/>
        <end position="197"/>
    </location>
</feature>
<feature type="binding site" evidence="8">
    <location>
        <position position="133"/>
    </location>
    <ligand>
        <name>Zn(2+)</name>
        <dbReference type="ChEBI" id="CHEBI:29105"/>
    </ligand>
</feature>
<dbReference type="GO" id="GO:0005829">
    <property type="term" value="C:cytosol"/>
    <property type="evidence" value="ECO:0007669"/>
    <property type="project" value="TreeGrafter"/>
</dbReference>
<dbReference type="EMBL" id="WOCD01000005">
    <property type="protein sequence ID" value="MUH73709.1"/>
    <property type="molecule type" value="Genomic_DNA"/>
</dbReference>
<dbReference type="InterPro" id="IPR015376">
    <property type="entry name" value="Znr_NADH_PPase"/>
</dbReference>
<dbReference type="Pfam" id="PF09297">
    <property type="entry name" value="Zn_ribbon_NUD"/>
    <property type="match status" value="1"/>
</dbReference>
<sequence>MIQHSIPFSTELEGWWCVISSHQIYLPAPRNKIPFGRLDDLAINLTKPEVVHKIGEYEGEPVYTISFDEIAQASQEEQLDEFVGLRNVLFEQNELFEFAARAYQVQLFLKTHQYCGQCGGPMKIIDWELATQCDPCKHRCYPRISPVIIVAIRKGSKILLAKHTRTASTLFSVLAGFVESGETLEQAVHREVMEEVGIKVKNIKYVKSQPWPFPHSLMCGFVAEYDSGELNICDDEIAEADWFEFNDLPQIPPAKTISGQLIEFTKKLVRR</sequence>
<feature type="binding site" evidence="8">
    <location>
        <position position="141"/>
    </location>
    <ligand>
        <name>substrate</name>
    </ligand>
</feature>
<comment type="function">
    <text evidence="8">mRNA decapping enzyme that specifically removes the nicotinamide adenine dinucleotide (NAD) cap from a subset of mRNAs by hydrolyzing the diphosphate linkage to produce nicotinamide mononucleotide (NMN) and 5' monophosphate mRNA. The NAD-cap is present at the 5'-end of some mRNAs and stabilizes RNA against 5'-processing. Has preference for mRNAs with a 5'-end purine. Catalyzes the hydrolysis of a broad range of dinucleotide pyrophosphates.</text>
</comment>
<dbReference type="InterPro" id="IPR049734">
    <property type="entry name" value="NudC-like_C"/>
</dbReference>
<feature type="binding site" evidence="8">
    <location>
        <position position="195"/>
    </location>
    <ligand>
        <name>a divalent metal cation</name>
        <dbReference type="ChEBI" id="CHEBI:60240"/>
        <label>3</label>
    </ligand>
</feature>
<dbReference type="HAMAP" id="MF_00297">
    <property type="entry name" value="Nudix_NudC"/>
    <property type="match status" value="1"/>
</dbReference>
<proteinExistence type="inferred from homology"/>
<gene>
    <name evidence="8 10" type="primary">nudC</name>
    <name evidence="10" type="ORF">GNP35_15150</name>
</gene>
<keyword evidence="2 8" id="KW-0479">Metal-binding</keyword>
<dbReference type="InterPro" id="IPR050241">
    <property type="entry name" value="NAD-cap_RNA_hydrolase_NudC"/>
</dbReference>
<dbReference type="GO" id="GO:0035529">
    <property type="term" value="F:NADH pyrophosphatase activity"/>
    <property type="evidence" value="ECO:0007669"/>
    <property type="project" value="TreeGrafter"/>
</dbReference>
<dbReference type="SUPFAM" id="SSF55811">
    <property type="entry name" value="Nudix"/>
    <property type="match status" value="2"/>
</dbReference>
<dbReference type="Pfam" id="PF00293">
    <property type="entry name" value="NUDIX"/>
    <property type="match status" value="1"/>
</dbReference>
<dbReference type="GO" id="GO:0006742">
    <property type="term" value="P:NADP+ catabolic process"/>
    <property type="evidence" value="ECO:0007669"/>
    <property type="project" value="TreeGrafter"/>
</dbReference>
<dbReference type="InterPro" id="IPR020084">
    <property type="entry name" value="NUDIX_hydrolase_CS"/>
</dbReference>
<dbReference type="Proteomes" id="UP000439994">
    <property type="component" value="Unassembled WGS sequence"/>
</dbReference>
<evidence type="ECO:0000256" key="6">
    <source>
        <dbReference type="ARBA" id="ARBA00023211"/>
    </source>
</evidence>
<dbReference type="InterPro" id="IPR000086">
    <property type="entry name" value="NUDIX_hydrolase_dom"/>
</dbReference>
<comment type="similarity">
    <text evidence="1 8">Belongs to the Nudix hydrolase family. NudC subfamily.</text>
</comment>
<comment type="cofactor">
    <cofactor evidence="8">
        <name>Mg(2+)</name>
        <dbReference type="ChEBI" id="CHEBI:18420"/>
    </cofactor>
    <cofactor evidence="8">
        <name>Mn(2+)</name>
        <dbReference type="ChEBI" id="CHEBI:29035"/>
    </cofactor>
    <text evidence="8">Divalent metal cations. Mg(2+) or Mn(2+).</text>
</comment>
<dbReference type="GO" id="GO:0019677">
    <property type="term" value="P:NAD+ catabolic process"/>
    <property type="evidence" value="ECO:0007669"/>
    <property type="project" value="TreeGrafter"/>
</dbReference>
<reference evidence="10 11" key="1">
    <citation type="submission" date="2019-11" db="EMBL/GenBank/DDBJ databases">
        <title>P. haliotis isolates from Z. marina roots.</title>
        <authorList>
            <person name="Cohen M."/>
            <person name="Jospin G."/>
            <person name="Eisen J.A."/>
            <person name="Coil D.A."/>
        </authorList>
    </citation>
    <scope>NUCLEOTIDE SEQUENCE [LARGE SCALE GENOMIC DNA]</scope>
    <source>
        <strain evidence="10 11">UCD-MCMsp1aY</strain>
    </source>
</reference>
<comment type="caution">
    <text evidence="10">The sequence shown here is derived from an EMBL/GenBank/DDBJ whole genome shotgun (WGS) entry which is preliminary data.</text>
</comment>
<feature type="binding site" evidence="8">
    <location>
        <position position="236"/>
    </location>
    <ligand>
        <name>a divalent metal cation</name>
        <dbReference type="ChEBI" id="CHEBI:60240"/>
        <label>1</label>
    </ligand>
</feature>
<feature type="binding site" evidence="8">
    <location>
        <position position="136"/>
    </location>
    <ligand>
        <name>Zn(2+)</name>
        <dbReference type="ChEBI" id="CHEBI:29105"/>
    </ligand>
</feature>
<feature type="binding site" evidence="8">
    <location>
        <position position="191"/>
    </location>
    <ligand>
        <name>a divalent metal cation</name>
        <dbReference type="ChEBI" id="CHEBI:60240"/>
        <label>2</label>
    </ligand>
</feature>
<comment type="subunit">
    <text evidence="8">Homodimer.</text>
</comment>
<dbReference type="PROSITE" id="PS51462">
    <property type="entry name" value="NUDIX"/>
    <property type="match status" value="1"/>
</dbReference>
<comment type="cofactor">
    <cofactor evidence="8">
        <name>Zn(2+)</name>
        <dbReference type="ChEBI" id="CHEBI:29105"/>
    </cofactor>
    <text evidence="8">Binds 1 zinc ion per subunit.</text>
</comment>
<feature type="binding site" evidence="8">
    <location>
        <position position="115"/>
    </location>
    <ligand>
        <name>Zn(2+)</name>
        <dbReference type="ChEBI" id="CHEBI:29105"/>
    </ligand>
</feature>
<feature type="binding site" evidence="8">
    <location>
        <begin position="209"/>
        <end position="216"/>
    </location>
    <ligand>
        <name>substrate</name>
    </ligand>
</feature>
<dbReference type="InterPro" id="IPR022925">
    <property type="entry name" value="RNA_Hydrolase_NudC"/>
</dbReference>
<evidence type="ECO:0000313" key="10">
    <source>
        <dbReference type="EMBL" id="MUH73709.1"/>
    </source>
</evidence>
<feature type="binding site" evidence="8">
    <location>
        <position position="191"/>
    </location>
    <ligand>
        <name>a divalent metal cation</name>
        <dbReference type="ChEBI" id="CHEBI:60240"/>
        <label>3</label>
    </ligand>
</feature>
<dbReference type="PRINTS" id="PR00502">
    <property type="entry name" value="NUDIXFAMILY"/>
</dbReference>
<evidence type="ECO:0000259" key="9">
    <source>
        <dbReference type="PROSITE" id="PS51462"/>
    </source>
</evidence>
<comment type="catalytic activity">
    <reaction evidence="8">
        <text>NADH + H2O = reduced beta-nicotinamide D-ribonucleotide + AMP + 2 H(+)</text>
        <dbReference type="Rhea" id="RHEA:48868"/>
        <dbReference type="ChEBI" id="CHEBI:15377"/>
        <dbReference type="ChEBI" id="CHEBI:15378"/>
        <dbReference type="ChEBI" id="CHEBI:57945"/>
        <dbReference type="ChEBI" id="CHEBI:90832"/>
        <dbReference type="ChEBI" id="CHEBI:456215"/>
        <dbReference type="EC" id="3.6.1.22"/>
    </reaction>
</comment>
<dbReference type="Gene3D" id="3.90.79.20">
    <property type="match status" value="1"/>
</dbReference>
<feature type="binding site" evidence="8">
    <location>
        <position position="236"/>
    </location>
    <ligand>
        <name>a divalent metal cation</name>
        <dbReference type="ChEBI" id="CHEBI:60240"/>
        <label>3</label>
    </ligand>
</feature>
<comment type="caution">
    <text evidence="8">Lacks conserved residue(s) required for the propagation of feature annotation.</text>
</comment>
<dbReference type="GO" id="GO:0000287">
    <property type="term" value="F:magnesium ion binding"/>
    <property type="evidence" value="ECO:0007669"/>
    <property type="project" value="UniProtKB-UniRule"/>
</dbReference>
<feature type="domain" description="Nudix hydrolase" evidence="9">
    <location>
        <begin position="142"/>
        <end position="266"/>
    </location>
</feature>
<dbReference type="EC" id="3.6.1.22" evidence="8"/>
<feature type="binding site" evidence="8">
    <location>
        <position position="128"/>
    </location>
    <ligand>
        <name>substrate</name>
    </ligand>
</feature>
<keyword evidence="8" id="KW-0862">Zinc</keyword>